<feature type="region of interest" description="Disordered" evidence="1">
    <location>
        <begin position="707"/>
        <end position="734"/>
    </location>
</feature>
<dbReference type="Pfam" id="PF19838">
    <property type="entry name" value="LptD_2"/>
    <property type="match status" value="1"/>
</dbReference>
<dbReference type="Proteomes" id="UP001300692">
    <property type="component" value="Unassembled WGS sequence"/>
</dbReference>
<feature type="compositionally biased region" description="Polar residues" evidence="1">
    <location>
        <begin position="717"/>
        <end position="734"/>
    </location>
</feature>
<reference evidence="3 4" key="1">
    <citation type="submission" date="2022-10" db="EMBL/GenBank/DDBJ databases">
        <title>Comparative genomics and taxonomic characterization of three novel marine species of genus Reichenbachiella exhibiting antioxidant and polysaccharide degradation activities.</title>
        <authorList>
            <person name="Muhammad N."/>
            <person name="Lee Y.-J."/>
            <person name="Ko J."/>
            <person name="Kim S.-G."/>
        </authorList>
    </citation>
    <scope>NUCLEOTIDE SEQUENCE [LARGE SCALE GENOMIC DNA]</scope>
    <source>
        <strain evidence="3 4">ABR2-5</strain>
    </source>
</reference>
<organism evidence="3 4">
    <name type="scientific">Reichenbachiella ulvae</name>
    <dbReference type="NCBI Taxonomy" id="2980104"/>
    <lineage>
        <taxon>Bacteria</taxon>
        <taxon>Pseudomonadati</taxon>
        <taxon>Bacteroidota</taxon>
        <taxon>Cytophagia</taxon>
        <taxon>Cytophagales</taxon>
        <taxon>Reichenbachiellaceae</taxon>
        <taxon>Reichenbachiella</taxon>
    </lineage>
</organism>
<proteinExistence type="predicted"/>
<dbReference type="RefSeq" id="WP_264135969.1">
    <property type="nucleotide sequence ID" value="NZ_JAOYOD010000001.1"/>
</dbReference>
<dbReference type="PANTHER" id="PTHR30189">
    <property type="entry name" value="LPS-ASSEMBLY PROTEIN"/>
    <property type="match status" value="1"/>
</dbReference>
<dbReference type="PANTHER" id="PTHR30189:SF1">
    <property type="entry name" value="LPS-ASSEMBLY PROTEIN LPTD"/>
    <property type="match status" value="1"/>
</dbReference>
<dbReference type="EMBL" id="JAOYOD010000001">
    <property type="protein sequence ID" value="MCV9385176.1"/>
    <property type="molecule type" value="Genomic_DNA"/>
</dbReference>
<accession>A0ABT3CNC2</accession>
<name>A0ABT3CNC2_9BACT</name>
<feature type="domain" description="LPS-assembly protein LptD central" evidence="2">
    <location>
        <begin position="174"/>
        <end position="661"/>
    </location>
</feature>
<sequence length="871" mass="98505">MIPSQMDSVVADTVQVPQKKSRNDVTTTVNYQSKDSIYFDLTNQKMYLYGEGSIDYGNISLTGERIEMDWVENTIQATYILDDSTGRKVGKPVFTEGGDSYETDDMIYNFKTKKALINGIITEQDGAYMHGARVKKNEKDEMYIRDAKYTTCDLEHPHYYIRATKLKVIPKDRVLSGWFNIYFGEIPTPIGFPFGMFPSPREKNSGIIFPGYGEDNNRGFFLRGAGYYFDISEYMDLKITGDLYTNGSYGLNGATTYKKRYRYNGNLAVRYNKTMSPQFEDNSFSKDVWVNWSHTPQSYGSSRFSASVSGGTTTYSANANNVGYDYTQSINAQFNSNISYSKTFQGTPFNMTVNARHSQNISTGVVNMTLPEISFNASRIQPFKNVGNMKNNALGKLGFTYRLSAKSEVTNSPVNLPGYVVNSNVASDEVINFNGENMDLLLSRAKMGARHQIPVSTSFNMLKYFTVSPSFNYTEVWYPQELGYEYNQELEGVEVDTVSGFSRAGWWSSGASMSTRLYGMYNFRSEKVKAIRHVMTPNVGFSYSPDFGDPAKGTYQEVQTSESGRTQVLSKYQGFAYGGPSLGESASVSLSLNNNIEMKVKSKVDSVEEYKKIKIFDNLSMSTSYNFLADSFNLSDFNWNARTSFFKGAVFVSLSGTIDPYIYVLDSIQETSRGDQVHQRQIDQFAWNNGKGIGQLTRTSMSVGFKLQPKGSKNNDKNPTGDPNANDPFSNNGFINEDEKFQAGNVDDFISYDPNMYVPWNVPWSLNVNYSLNYNKRGFEDYTITQTLNFSGSLSITDKTRMNFNSGYDLEAKEFTVTRLNVTRDLHCWNISFNWVPFGPRQSYYVRIAVNSAMLKDLKLDKRSQSTYTSF</sequence>
<keyword evidence="4" id="KW-1185">Reference proteome</keyword>
<gene>
    <name evidence="3" type="ORF">N7U62_00800</name>
</gene>
<evidence type="ECO:0000313" key="4">
    <source>
        <dbReference type="Proteomes" id="UP001300692"/>
    </source>
</evidence>
<comment type="caution">
    <text evidence="3">The sequence shown here is derived from an EMBL/GenBank/DDBJ whole genome shotgun (WGS) entry which is preliminary data.</text>
</comment>
<evidence type="ECO:0000259" key="2">
    <source>
        <dbReference type="Pfam" id="PF19838"/>
    </source>
</evidence>
<protein>
    <submittedName>
        <fullName evidence="3">LPS assembly protein LptD</fullName>
    </submittedName>
</protein>
<dbReference type="InterPro" id="IPR050218">
    <property type="entry name" value="LptD"/>
</dbReference>
<dbReference type="InterPro" id="IPR045659">
    <property type="entry name" value="LptD_2"/>
</dbReference>
<evidence type="ECO:0000313" key="3">
    <source>
        <dbReference type="EMBL" id="MCV9385176.1"/>
    </source>
</evidence>
<evidence type="ECO:0000256" key="1">
    <source>
        <dbReference type="SAM" id="MobiDB-lite"/>
    </source>
</evidence>